<evidence type="ECO:0000256" key="9">
    <source>
        <dbReference type="ARBA" id="ARBA00022989"/>
    </source>
</evidence>
<dbReference type="GO" id="GO:0019646">
    <property type="term" value="P:aerobic electron transport chain"/>
    <property type="evidence" value="ECO:0007669"/>
    <property type="project" value="InterPro"/>
</dbReference>
<evidence type="ECO:0000256" key="7">
    <source>
        <dbReference type="ARBA" id="ARBA00022692"/>
    </source>
</evidence>
<keyword evidence="8" id="KW-0249">Electron transport</keyword>
<comment type="subunit">
    <text evidence="3">Heterooctamer of two A chains, two B chains, two C chains and two D chains.</text>
</comment>
<feature type="transmembrane region" description="Helical" evidence="19">
    <location>
        <begin position="112"/>
        <end position="131"/>
    </location>
</feature>
<dbReference type="InterPro" id="IPR024791">
    <property type="entry name" value="Cyt_c/ubiquinol_Oxase_su3"/>
</dbReference>
<feature type="transmembrane region" description="Helical" evidence="19">
    <location>
        <begin position="151"/>
        <end position="174"/>
    </location>
</feature>
<keyword evidence="6" id="KW-1003">Cell membrane</keyword>
<keyword evidence="22" id="KW-1185">Reference proteome</keyword>
<dbReference type="PANTHER" id="PTHR11403:SF2">
    <property type="entry name" value="CYTOCHROME BO(3) UBIQUINOL OXIDASE SUBUNIT 3"/>
    <property type="match status" value="1"/>
</dbReference>
<dbReference type="EMBL" id="VZDO01000001">
    <property type="protein sequence ID" value="KAB0682989.1"/>
    <property type="molecule type" value="Genomic_DNA"/>
</dbReference>
<feature type="transmembrane region" description="Helical" evidence="19">
    <location>
        <begin position="43"/>
        <end position="64"/>
    </location>
</feature>
<evidence type="ECO:0000313" key="21">
    <source>
        <dbReference type="EMBL" id="KAB0682989.1"/>
    </source>
</evidence>
<protein>
    <recommendedName>
        <fullName evidence="4">Cytochrome bo(3) ubiquinol oxidase subunit 3</fullName>
    </recommendedName>
    <alternativeName>
        <fullName evidence="15">Cytochrome o ubiquinol oxidase subunit 3</fullName>
    </alternativeName>
    <alternativeName>
        <fullName evidence="13">Oxidase bo(3) subunit 3</fullName>
    </alternativeName>
    <alternativeName>
        <fullName evidence="16">Ubiquinol oxidase polypeptide III</fullName>
    </alternativeName>
    <alternativeName>
        <fullName evidence="14">Ubiquinol oxidase subunit 3</fullName>
    </alternativeName>
</protein>
<dbReference type="PROSITE" id="PS50253">
    <property type="entry name" value="COX3"/>
    <property type="match status" value="1"/>
</dbReference>
<evidence type="ECO:0000313" key="22">
    <source>
        <dbReference type="Proteomes" id="UP000432089"/>
    </source>
</evidence>
<evidence type="ECO:0000256" key="17">
    <source>
        <dbReference type="RuleBase" id="RU003376"/>
    </source>
</evidence>
<dbReference type="GO" id="GO:0004129">
    <property type="term" value="F:cytochrome-c oxidase activity"/>
    <property type="evidence" value="ECO:0007669"/>
    <property type="project" value="InterPro"/>
</dbReference>
<gene>
    <name evidence="21" type="primary">cyoC</name>
    <name evidence="21" type="ORF">F6X38_00565</name>
</gene>
<keyword evidence="10" id="KW-0560">Oxidoreductase</keyword>
<evidence type="ECO:0000256" key="1">
    <source>
        <dbReference type="ARBA" id="ARBA00004651"/>
    </source>
</evidence>
<evidence type="ECO:0000256" key="19">
    <source>
        <dbReference type="SAM" id="Phobius"/>
    </source>
</evidence>
<evidence type="ECO:0000256" key="3">
    <source>
        <dbReference type="ARBA" id="ARBA00011700"/>
    </source>
</evidence>
<organism evidence="21 22">
    <name type="scientific">Plantimonas leprariae</name>
    <dbReference type="NCBI Taxonomy" id="2615207"/>
    <lineage>
        <taxon>Bacteria</taxon>
        <taxon>Pseudomonadati</taxon>
        <taxon>Pseudomonadota</taxon>
        <taxon>Alphaproteobacteria</taxon>
        <taxon>Hyphomicrobiales</taxon>
        <taxon>Aurantimonadaceae</taxon>
        <taxon>Plantimonas</taxon>
    </lineage>
</organism>
<dbReference type="CDD" id="cd02863">
    <property type="entry name" value="Ubiquinol_oxidase_III"/>
    <property type="match status" value="1"/>
</dbReference>
<dbReference type="InterPro" id="IPR013833">
    <property type="entry name" value="Cyt_c_oxidase_su3_a-hlx"/>
</dbReference>
<dbReference type="InterPro" id="IPR035973">
    <property type="entry name" value="Cyt_c_oxidase_su3-like_sf"/>
</dbReference>
<dbReference type="InterPro" id="IPR000298">
    <property type="entry name" value="Cyt_c_oxidase-like_su3"/>
</dbReference>
<feature type="transmembrane region" description="Helical" evidence="19">
    <location>
        <begin position="84"/>
        <end position="105"/>
    </location>
</feature>
<comment type="function">
    <text evidence="12">Cytochrome bo(3) ubiquinol terminal oxidase is the component of the aerobic respiratory chain of E.coli that predominates when cells are grown at high aeration. Has proton pump activity across the membrane in addition to electron transfer, pumping 2 protons/electron.</text>
</comment>
<sequence>MLGHGRGETSREGDPYNVGHGAESDAPGHGAGGPAPKRIVVGYGFWIFLLSDIIMFSAFFAAFAVLRGETAGGPSGRELFDLPFVAVETTLLLVSSFFCGMAGIAIAQRNMLWFQAMMAVTFVFGAGFLVMEVYEFHHLVTIGAGPSRSAFLSSFFALVGCHGLHVFGGCLWLLTMMAQVFVKGFRPTMERRFLCFSLFWHALDIIWVAVFTIVYLFGAG</sequence>
<dbReference type="InterPro" id="IPR033946">
    <property type="entry name" value="Ubiquinol_oxase_su3_dom"/>
</dbReference>
<evidence type="ECO:0000256" key="6">
    <source>
        <dbReference type="ARBA" id="ARBA00022475"/>
    </source>
</evidence>
<evidence type="ECO:0000256" key="4">
    <source>
        <dbReference type="ARBA" id="ARBA00014687"/>
    </source>
</evidence>
<keyword evidence="5" id="KW-0813">Transport</keyword>
<evidence type="ECO:0000259" key="20">
    <source>
        <dbReference type="PROSITE" id="PS50253"/>
    </source>
</evidence>
<keyword evidence="11 19" id="KW-0472">Membrane</keyword>
<dbReference type="GO" id="GO:0005886">
    <property type="term" value="C:plasma membrane"/>
    <property type="evidence" value="ECO:0007669"/>
    <property type="project" value="UniProtKB-SubCell"/>
</dbReference>
<evidence type="ECO:0000256" key="11">
    <source>
        <dbReference type="ARBA" id="ARBA00023136"/>
    </source>
</evidence>
<dbReference type="SUPFAM" id="SSF81452">
    <property type="entry name" value="Cytochrome c oxidase subunit III-like"/>
    <property type="match status" value="1"/>
</dbReference>
<evidence type="ECO:0000256" key="5">
    <source>
        <dbReference type="ARBA" id="ARBA00022448"/>
    </source>
</evidence>
<feature type="transmembrane region" description="Helical" evidence="19">
    <location>
        <begin position="194"/>
        <end position="217"/>
    </location>
</feature>
<accession>A0A7V7PTC6</accession>
<feature type="compositionally biased region" description="Basic and acidic residues" evidence="18">
    <location>
        <begin position="1"/>
        <end position="14"/>
    </location>
</feature>
<dbReference type="Gene3D" id="1.20.120.80">
    <property type="entry name" value="Cytochrome c oxidase, subunit III, four-helix bundle"/>
    <property type="match status" value="1"/>
</dbReference>
<comment type="similarity">
    <text evidence="2 17">Belongs to the cytochrome c oxidase subunit 3 family.</text>
</comment>
<evidence type="ECO:0000256" key="15">
    <source>
        <dbReference type="ARBA" id="ARBA00032189"/>
    </source>
</evidence>
<keyword evidence="7 17" id="KW-0812">Transmembrane</keyword>
<comment type="caution">
    <text evidence="21">The sequence shown here is derived from an EMBL/GenBank/DDBJ whole genome shotgun (WGS) entry which is preliminary data.</text>
</comment>
<keyword evidence="9 19" id="KW-1133">Transmembrane helix</keyword>
<dbReference type="InterPro" id="IPR014206">
    <property type="entry name" value="Cyt_c_ubiqinol_oxidase_su3"/>
</dbReference>
<evidence type="ECO:0000256" key="16">
    <source>
        <dbReference type="ARBA" id="ARBA00032717"/>
    </source>
</evidence>
<evidence type="ECO:0000256" key="13">
    <source>
        <dbReference type="ARBA" id="ARBA00030072"/>
    </source>
</evidence>
<evidence type="ECO:0000256" key="12">
    <source>
        <dbReference type="ARBA" id="ARBA00025694"/>
    </source>
</evidence>
<dbReference type="NCBIfam" id="TIGR02842">
    <property type="entry name" value="CyoC"/>
    <property type="match status" value="1"/>
</dbReference>
<name>A0A7V7PTC6_9HYPH</name>
<evidence type="ECO:0000256" key="18">
    <source>
        <dbReference type="SAM" id="MobiDB-lite"/>
    </source>
</evidence>
<evidence type="ECO:0000256" key="14">
    <source>
        <dbReference type="ARBA" id="ARBA00031884"/>
    </source>
</evidence>
<dbReference type="Pfam" id="PF00510">
    <property type="entry name" value="COX3"/>
    <property type="match status" value="1"/>
</dbReference>
<proteinExistence type="inferred from homology"/>
<feature type="region of interest" description="Disordered" evidence="18">
    <location>
        <begin position="1"/>
        <end position="30"/>
    </location>
</feature>
<dbReference type="PANTHER" id="PTHR11403">
    <property type="entry name" value="CYTOCHROME C OXIDASE SUBUNIT III"/>
    <property type="match status" value="1"/>
</dbReference>
<dbReference type="RefSeq" id="WP_150967963.1">
    <property type="nucleotide sequence ID" value="NZ_VZDO01000001.1"/>
</dbReference>
<dbReference type="Proteomes" id="UP000432089">
    <property type="component" value="Unassembled WGS sequence"/>
</dbReference>
<evidence type="ECO:0000256" key="10">
    <source>
        <dbReference type="ARBA" id="ARBA00023002"/>
    </source>
</evidence>
<evidence type="ECO:0000256" key="2">
    <source>
        <dbReference type="ARBA" id="ARBA00010581"/>
    </source>
</evidence>
<reference evidence="21 22" key="1">
    <citation type="submission" date="2019-09" db="EMBL/GenBank/DDBJ databases">
        <title>YIM 132180 draft genome.</title>
        <authorList>
            <person name="Zhang K."/>
        </authorList>
    </citation>
    <scope>NUCLEOTIDE SEQUENCE [LARGE SCALE GENOMIC DNA]</scope>
    <source>
        <strain evidence="21 22">YIM 132180</strain>
    </source>
</reference>
<dbReference type="AlphaFoldDB" id="A0A7V7PTC6"/>
<feature type="domain" description="Heme-copper oxidase subunit III family profile" evidence="20">
    <location>
        <begin position="43"/>
        <end position="219"/>
    </location>
</feature>
<dbReference type="FunFam" id="1.20.120.80:FF:000001">
    <property type="entry name" value="Cytochrome (Ubi)quinol oxidase subunit III"/>
    <property type="match status" value="1"/>
</dbReference>
<comment type="subcellular location">
    <subcellularLocation>
        <location evidence="1 17">Cell membrane</location>
        <topology evidence="1 17">Multi-pass membrane protein</topology>
    </subcellularLocation>
</comment>
<evidence type="ECO:0000256" key="8">
    <source>
        <dbReference type="ARBA" id="ARBA00022982"/>
    </source>
</evidence>
<dbReference type="GO" id="GO:0009486">
    <property type="term" value="F:cytochrome bo3 ubiquinol oxidase activity"/>
    <property type="evidence" value="ECO:0007669"/>
    <property type="project" value="InterPro"/>
</dbReference>